<comment type="caution">
    <text evidence="11">The sequence shown here is derived from an EMBL/GenBank/DDBJ whole genome shotgun (WGS) entry which is preliminary data.</text>
</comment>
<dbReference type="PANTHER" id="PTHR42885:SF1">
    <property type="entry name" value="THREONINE-PHOSPHATE DECARBOXYLASE"/>
    <property type="match status" value="1"/>
</dbReference>
<comment type="catalytic activity">
    <reaction evidence="9">
        <text>O-phospho-L-threonine + H(+) = (R)-1-aminopropan-2-yl phosphate + CO2</text>
        <dbReference type="Rhea" id="RHEA:11492"/>
        <dbReference type="ChEBI" id="CHEBI:15378"/>
        <dbReference type="ChEBI" id="CHEBI:16526"/>
        <dbReference type="ChEBI" id="CHEBI:58563"/>
        <dbReference type="ChEBI" id="CHEBI:58675"/>
        <dbReference type="EC" id="4.1.1.81"/>
    </reaction>
</comment>
<dbReference type="EC" id="4.1.1.81" evidence="4"/>
<dbReference type="InterPro" id="IPR015422">
    <property type="entry name" value="PyrdxlP-dep_Trfase_small"/>
</dbReference>
<keyword evidence="12" id="KW-1185">Reference proteome</keyword>
<name>A0A3S1AMH8_CHLFR</name>
<dbReference type="Proteomes" id="UP000268857">
    <property type="component" value="Unassembled WGS sequence"/>
</dbReference>
<dbReference type="InterPro" id="IPR015424">
    <property type="entry name" value="PyrdxlP-dep_Trfase"/>
</dbReference>
<gene>
    <name evidence="11" type="ORF">PCC6912_10020</name>
</gene>
<dbReference type="Gene3D" id="3.40.640.10">
    <property type="entry name" value="Type I PLP-dependent aspartate aminotransferase-like (Major domain)"/>
    <property type="match status" value="1"/>
</dbReference>
<dbReference type="PROSITE" id="PS00105">
    <property type="entry name" value="AA_TRANSFER_CLASS_1"/>
    <property type="match status" value="1"/>
</dbReference>
<dbReference type="InterPro" id="IPR005860">
    <property type="entry name" value="CobD"/>
</dbReference>
<dbReference type="GO" id="GO:0048472">
    <property type="term" value="F:threonine-phosphate decarboxylase activity"/>
    <property type="evidence" value="ECO:0007669"/>
    <property type="project" value="UniProtKB-EC"/>
</dbReference>
<dbReference type="PANTHER" id="PTHR42885">
    <property type="entry name" value="HISTIDINOL-PHOSPHATE AMINOTRANSFERASE-RELATED"/>
    <property type="match status" value="1"/>
</dbReference>
<comment type="cofactor">
    <cofactor evidence="1">
        <name>pyridoxal 5'-phosphate</name>
        <dbReference type="ChEBI" id="CHEBI:597326"/>
    </cofactor>
</comment>
<evidence type="ECO:0000256" key="2">
    <source>
        <dbReference type="ARBA" id="ARBA00003444"/>
    </source>
</evidence>
<evidence type="ECO:0000259" key="10">
    <source>
        <dbReference type="Pfam" id="PF00155"/>
    </source>
</evidence>
<dbReference type="RefSeq" id="WP_016872682.1">
    <property type="nucleotide sequence ID" value="NZ_AJLN01000084.1"/>
</dbReference>
<dbReference type="OrthoDB" id="9813612at2"/>
<dbReference type="CDD" id="cd00609">
    <property type="entry name" value="AAT_like"/>
    <property type="match status" value="1"/>
</dbReference>
<dbReference type="Gene3D" id="3.90.1150.10">
    <property type="entry name" value="Aspartate Aminotransferase, domain 1"/>
    <property type="match status" value="1"/>
</dbReference>
<dbReference type="UniPathway" id="UPA00148"/>
<dbReference type="GO" id="GO:0030170">
    <property type="term" value="F:pyridoxal phosphate binding"/>
    <property type="evidence" value="ECO:0007669"/>
    <property type="project" value="InterPro"/>
</dbReference>
<evidence type="ECO:0000256" key="3">
    <source>
        <dbReference type="ARBA" id="ARBA00004953"/>
    </source>
</evidence>
<reference evidence="11 12" key="1">
    <citation type="journal article" date="2019" name="Genome Biol. Evol.">
        <title>Day and night: Metabolic profiles and evolutionary relationships of six axenic non-marine cyanobacteria.</title>
        <authorList>
            <person name="Will S.E."/>
            <person name="Henke P."/>
            <person name="Boedeker C."/>
            <person name="Huang S."/>
            <person name="Brinkmann H."/>
            <person name="Rohde M."/>
            <person name="Jarek M."/>
            <person name="Friedl T."/>
            <person name="Seufert S."/>
            <person name="Schumacher M."/>
            <person name="Overmann J."/>
            <person name="Neumann-Schaal M."/>
            <person name="Petersen J."/>
        </authorList>
    </citation>
    <scope>NUCLEOTIDE SEQUENCE [LARGE SCALE GENOMIC DNA]</scope>
    <source>
        <strain evidence="11 12">PCC 6912</strain>
    </source>
</reference>
<dbReference type="InterPro" id="IPR004839">
    <property type="entry name" value="Aminotransferase_I/II_large"/>
</dbReference>
<keyword evidence="5" id="KW-0169">Cobalamin biosynthesis</keyword>
<keyword evidence="6" id="KW-0663">Pyridoxal phosphate</keyword>
<keyword evidence="7" id="KW-0456">Lyase</keyword>
<evidence type="ECO:0000256" key="6">
    <source>
        <dbReference type="ARBA" id="ARBA00022898"/>
    </source>
</evidence>
<evidence type="ECO:0000256" key="7">
    <source>
        <dbReference type="ARBA" id="ARBA00023239"/>
    </source>
</evidence>
<evidence type="ECO:0000313" key="12">
    <source>
        <dbReference type="Proteomes" id="UP000268857"/>
    </source>
</evidence>
<comment type="pathway">
    <text evidence="3">Cofactor biosynthesis; adenosylcobalamin biosynthesis.</text>
</comment>
<dbReference type="GO" id="GO:0009236">
    <property type="term" value="P:cobalamin biosynthetic process"/>
    <property type="evidence" value="ECO:0007669"/>
    <property type="project" value="UniProtKB-UniPathway"/>
</dbReference>
<comment type="function">
    <text evidence="2">Decarboxylates L-threonine-O-3-phosphate to yield (R)-1-amino-2-propanol O-2-phosphate, the precursor for the linkage between the nucleotide loop and the corrin ring in cobalamin.</text>
</comment>
<evidence type="ECO:0000256" key="4">
    <source>
        <dbReference type="ARBA" id="ARBA00012285"/>
    </source>
</evidence>
<dbReference type="NCBIfam" id="TIGR01140">
    <property type="entry name" value="L_thr_O3P_dcar"/>
    <property type="match status" value="1"/>
</dbReference>
<protein>
    <recommendedName>
        <fullName evidence="4">threonine-phosphate decarboxylase</fullName>
        <ecNumber evidence="4">4.1.1.81</ecNumber>
    </recommendedName>
    <alternativeName>
        <fullName evidence="8">L-threonine-O-3-phosphate decarboxylase</fullName>
    </alternativeName>
</protein>
<dbReference type="PROSITE" id="PS51257">
    <property type="entry name" value="PROKAR_LIPOPROTEIN"/>
    <property type="match status" value="1"/>
</dbReference>
<dbReference type="STRING" id="211165.GCA_000317285_03038"/>
<evidence type="ECO:0000256" key="1">
    <source>
        <dbReference type="ARBA" id="ARBA00001933"/>
    </source>
</evidence>
<accession>A0A3S1AMH8</accession>
<organism evidence="11 12">
    <name type="scientific">Chlorogloeopsis fritschii PCC 6912</name>
    <dbReference type="NCBI Taxonomy" id="211165"/>
    <lineage>
        <taxon>Bacteria</taxon>
        <taxon>Bacillati</taxon>
        <taxon>Cyanobacteriota</taxon>
        <taxon>Cyanophyceae</taxon>
        <taxon>Nostocales</taxon>
        <taxon>Chlorogloeopsidaceae</taxon>
        <taxon>Chlorogloeopsis</taxon>
    </lineage>
</organism>
<dbReference type="SUPFAM" id="SSF53383">
    <property type="entry name" value="PLP-dependent transferases"/>
    <property type="match status" value="1"/>
</dbReference>
<sequence>MRQRAHGGNLAWASALAGCPPSAIVDFSASISPLGPPRSVLAAIESELANLRHYPDPDYRELRLALCHFHQLPLEWILPGNGSAELLTLAGRELAGLAATVLITPAFGDYYRSLSAYNAKVLEFPISLERQGKISTPIHGENSPLFPFPLNPITEKFPTPKLADIPQEATDRGGSPASVYPSKRHGLLLNNPHNPTGKLFSREAILPYLDEFGLVVVDEAFMDFLPACEEQSLIGVVQKYPNLVILRSLTKFYSLPGLRLGYAIAHPDRLQRWQSWRDPWPVNTLAQAAAIAAVSDREFQQQTWAWLPPARKQLFEGLAQITGLQPCKSAANFLLVSSQQSSCKLQEELLKHHQILIRDCLSFRELGDRYFRVAVRLSSENQRLLNAIALVNNL</sequence>
<feature type="domain" description="Aminotransferase class I/classII large" evidence="10">
    <location>
        <begin position="183"/>
        <end position="388"/>
    </location>
</feature>
<evidence type="ECO:0000313" key="11">
    <source>
        <dbReference type="EMBL" id="RUR84886.1"/>
    </source>
</evidence>
<dbReference type="Pfam" id="PF00155">
    <property type="entry name" value="Aminotran_1_2"/>
    <property type="match status" value="1"/>
</dbReference>
<dbReference type="AlphaFoldDB" id="A0A3S1AMH8"/>
<dbReference type="EMBL" id="RSCJ01000003">
    <property type="protein sequence ID" value="RUR84886.1"/>
    <property type="molecule type" value="Genomic_DNA"/>
</dbReference>
<evidence type="ECO:0000256" key="5">
    <source>
        <dbReference type="ARBA" id="ARBA00022573"/>
    </source>
</evidence>
<dbReference type="InterPro" id="IPR004838">
    <property type="entry name" value="NHTrfase_class1_PyrdxlP-BS"/>
</dbReference>
<evidence type="ECO:0000256" key="9">
    <source>
        <dbReference type="ARBA" id="ARBA00048531"/>
    </source>
</evidence>
<proteinExistence type="predicted"/>
<evidence type="ECO:0000256" key="8">
    <source>
        <dbReference type="ARBA" id="ARBA00029996"/>
    </source>
</evidence>
<dbReference type="InterPro" id="IPR015421">
    <property type="entry name" value="PyrdxlP-dep_Trfase_major"/>
</dbReference>